<dbReference type="SUPFAM" id="SSF52540">
    <property type="entry name" value="P-loop containing nucleoside triphosphate hydrolases"/>
    <property type="match status" value="1"/>
</dbReference>
<dbReference type="PANTHER" id="PTHR10699:SF11">
    <property type="entry name" value="IGLOO, ISOFORM A"/>
    <property type="match status" value="1"/>
</dbReference>
<dbReference type="InterPro" id="IPR000048">
    <property type="entry name" value="IQ_motif_EF-hand-BS"/>
</dbReference>
<dbReference type="InterPro" id="IPR027417">
    <property type="entry name" value="P-loop_NTPase"/>
</dbReference>
<accession>A0ABM1S7Z2</accession>
<dbReference type="PANTHER" id="PTHR10699">
    <property type="entry name" value="NEUROMODULIN"/>
    <property type="match status" value="1"/>
</dbReference>
<dbReference type="PROSITE" id="PS50096">
    <property type="entry name" value="IQ"/>
    <property type="match status" value="3"/>
</dbReference>
<protein>
    <submittedName>
        <fullName evidence="2">Abnormal spindle-like microcephaly-associated protein homolog</fullName>
    </submittedName>
</protein>
<proteinExistence type="predicted"/>
<evidence type="ECO:0000313" key="2">
    <source>
        <dbReference type="RefSeq" id="XP_022239747.1"/>
    </source>
</evidence>
<reference evidence="2" key="1">
    <citation type="submission" date="2025-08" db="UniProtKB">
        <authorList>
            <consortium name="RefSeq"/>
        </authorList>
    </citation>
    <scope>IDENTIFICATION</scope>
    <source>
        <tissue evidence="2">Muscle</tissue>
    </source>
</reference>
<dbReference type="GeneID" id="106457943"/>
<organism evidence="1 2">
    <name type="scientific">Limulus polyphemus</name>
    <name type="common">Atlantic horseshoe crab</name>
    <dbReference type="NCBI Taxonomy" id="6850"/>
    <lineage>
        <taxon>Eukaryota</taxon>
        <taxon>Metazoa</taxon>
        <taxon>Ecdysozoa</taxon>
        <taxon>Arthropoda</taxon>
        <taxon>Chelicerata</taxon>
        <taxon>Merostomata</taxon>
        <taxon>Xiphosura</taxon>
        <taxon>Limulidae</taxon>
        <taxon>Limulus</taxon>
    </lineage>
</organism>
<name>A0ABM1S7Z2_LIMPO</name>
<keyword evidence="1" id="KW-1185">Reference proteome</keyword>
<dbReference type="CDD" id="cd23767">
    <property type="entry name" value="IQCD"/>
    <property type="match status" value="1"/>
</dbReference>
<dbReference type="Gene3D" id="1.20.5.190">
    <property type="match status" value="2"/>
</dbReference>
<dbReference type="Pfam" id="PF00612">
    <property type="entry name" value="IQ"/>
    <property type="match status" value="3"/>
</dbReference>
<dbReference type="SMART" id="SM00015">
    <property type="entry name" value="IQ"/>
    <property type="match status" value="3"/>
</dbReference>
<gene>
    <name evidence="2" type="primary">LOC106457943</name>
</gene>
<evidence type="ECO:0000313" key="1">
    <source>
        <dbReference type="Proteomes" id="UP000694941"/>
    </source>
</evidence>
<sequence length="144" mass="16193">MGCSVSKDVKVEDQRNCNAIDEARAASKIQASFRGYKVRKELKTMKTEETKPHVKEEIFEIDSNDTDLTKAVTKIQASFRGFKARKYLKTHEKGNKVPGWTQEQSINEMDLSDPNLLKAATKIQATFRGYHVRKGVCGLNVGGE</sequence>
<dbReference type="RefSeq" id="XP_022239747.1">
    <property type="nucleotide sequence ID" value="XM_022384039.1"/>
</dbReference>
<dbReference type="Proteomes" id="UP000694941">
    <property type="component" value="Unplaced"/>
</dbReference>